<dbReference type="InterPro" id="IPR025828">
    <property type="entry name" value="Put_sensor_dom"/>
</dbReference>
<evidence type="ECO:0000313" key="13">
    <source>
        <dbReference type="Proteomes" id="UP000048965"/>
    </source>
</evidence>
<organism evidence="12 13">
    <name type="scientific">Streptomyces lydicamycinicus</name>
    <dbReference type="NCBI Taxonomy" id="1546107"/>
    <lineage>
        <taxon>Bacteria</taxon>
        <taxon>Bacillati</taxon>
        <taxon>Actinomycetota</taxon>
        <taxon>Actinomycetes</taxon>
        <taxon>Kitasatosporales</taxon>
        <taxon>Streptomycetaceae</taxon>
        <taxon>Streptomyces</taxon>
    </lineage>
</organism>
<dbReference type="EMBL" id="BBNO01000002">
    <property type="protein sequence ID" value="GAO06918.1"/>
    <property type="molecule type" value="Genomic_DNA"/>
</dbReference>
<dbReference type="AlphaFoldDB" id="A0A0P4R234"/>
<keyword evidence="9" id="KW-1133">Transmembrane helix</keyword>
<keyword evidence="4" id="KW-0808">Transferase</keyword>
<comment type="caution">
    <text evidence="12">The sequence shown here is derived from an EMBL/GenBank/DDBJ whole genome shotgun (WGS) entry which is preliminary data.</text>
</comment>
<reference evidence="13" key="1">
    <citation type="submission" date="2014-09" db="EMBL/GenBank/DDBJ databases">
        <title>Whole genome shotgun sequence of Streptomyces sp. NBRC 110027.</title>
        <authorList>
            <person name="Komaki H."/>
            <person name="Ichikawa N."/>
            <person name="Katano-Makiyama Y."/>
            <person name="Hosoyama A."/>
            <person name="Hashimoto M."/>
            <person name="Uohara A."/>
            <person name="Kitahashi Y."/>
            <person name="Ohji S."/>
            <person name="Kimura A."/>
            <person name="Yamazoe A."/>
            <person name="Igarashi Y."/>
            <person name="Fujita N."/>
        </authorList>
    </citation>
    <scope>NUCLEOTIDE SEQUENCE [LARGE SCALE GENOMIC DNA]</scope>
    <source>
        <strain evidence="13">NBRC 110027</strain>
    </source>
</reference>
<evidence type="ECO:0000259" key="11">
    <source>
        <dbReference type="Pfam" id="PF13796"/>
    </source>
</evidence>
<dbReference type="Gene3D" id="3.30.565.10">
    <property type="entry name" value="Histidine kinase-like ATPase, C-terminal domain"/>
    <property type="match status" value="1"/>
</dbReference>
<keyword evidence="7" id="KW-0067">ATP-binding</keyword>
<dbReference type="InterPro" id="IPR011712">
    <property type="entry name" value="Sig_transdc_His_kin_sub3_dim/P"/>
</dbReference>
<evidence type="ECO:0000256" key="1">
    <source>
        <dbReference type="ARBA" id="ARBA00000085"/>
    </source>
</evidence>
<dbReference type="GO" id="GO:0046983">
    <property type="term" value="F:protein dimerization activity"/>
    <property type="evidence" value="ECO:0007669"/>
    <property type="project" value="InterPro"/>
</dbReference>
<keyword evidence="5" id="KW-0547">Nucleotide-binding</keyword>
<evidence type="ECO:0000256" key="2">
    <source>
        <dbReference type="ARBA" id="ARBA00012438"/>
    </source>
</evidence>
<dbReference type="InterPro" id="IPR036890">
    <property type="entry name" value="HATPase_C_sf"/>
</dbReference>
<dbReference type="RefSeq" id="WP_052718835.1">
    <property type="nucleotide sequence ID" value="NZ_BBNO01000002.1"/>
</dbReference>
<keyword evidence="8" id="KW-0902">Two-component regulatory system</keyword>
<feature type="domain" description="Putative sensor" evidence="11">
    <location>
        <begin position="27"/>
        <end position="205"/>
    </location>
</feature>
<evidence type="ECO:0000313" key="12">
    <source>
        <dbReference type="EMBL" id="GAO06918.1"/>
    </source>
</evidence>
<dbReference type="InterPro" id="IPR050482">
    <property type="entry name" value="Sensor_HK_TwoCompSys"/>
</dbReference>
<evidence type="ECO:0000256" key="3">
    <source>
        <dbReference type="ARBA" id="ARBA00022553"/>
    </source>
</evidence>
<feature type="transmembrane region" description="Helical" evidence="9">
    <location>
        <begin position="117"/>
        <end position="150"/>
    </location>
</feature>
<feature type="transmembrane region" description="Helical" evidence="9">
    <location>
        <begin position="170"/>
        <end position="190"/>
    </location>
</feature>
<dbReference type="Gene3D" id="1.20.5.1930">
    <property type="match status" value="1"/>
</dbReference>
<comment type="catalytic activity">
    <reaction evidence="1">
        <text>ATP + protein L-histidine = ADP + protein N-phospho-L-histidine.</text>
        <dbReference type="EC" id="2.7.13.3"/>
    </reaction>
</comment>
<gene>
    <name evidence="12" type="ORF">TPA0598_02_01560</name>
</gene>
<dbReference type="SUPFAM" id="SSF55874">
    <property type="entry name" value="ATPase domain of HSP90 chaperone/DNA topoisomerase II/histidine kinase"/>
    <property type="match status" value="1"/>
</dbReference>
<dbReference type="Proteomes" id="UP000048965">
    <property type="component" value="Unassembled WGS sequence"/>
</dbReference>
<keyword evidence="13" id="KW-1185">Reference proteome</keyword>
<evidence type="ECO:0000256" key="5">
    <source>
        <dbReference type="ARBA" id="ARBA00022741"/>
    </source>
</evidence>
<keyword evidence="9" id="KW-0472">Membrane</keyword>
<evidence type="ECO:0000256" key="8">
    <source>
        <dbReference type="ARBA" id="ARBA00023012"/>
    </source>
</evidence>
<proteinExistence type="predicted"/>
<dbReference type="EC" id="2.7.13.3" evidence="2"/>
<reference evidence="12 13" key="2">
    <citation type="journal article" date="2015" name="Stand. Genomic Sci.">
        <title>Draft genome sequence of marine-derived Streptomyces sp. TP-A0598, a producer of anti-MRSA antibiotic lydicamycins.</title>
        <authorList>
            <person name="Komaki H."/>
            <person name="Ichikawa N."/>
            <person name="Hosoyama A."/>
            <person name="Fujita N."/>
            <person name="Igarashi Y."/>
        </authorList>
    </citation>
    <scope>NUCLEOTIDE SEQUENCE [LARGE SCALE GENOMIC DNA]</scope>
    <source>
        <strain evidence="12 13">NBRC 110027</strain>
    </source>
</reference>
<feature type="domain" description="Signal transduction histidine kinase subgroup 3 dimerisation and phosphoacceptor" evidence="10">
    <location>
        <begin position="237"/>
        <end position="304"/>
    </location>
</feature>
<sequence length="427" mass="45363">MADRQRYEAVYGRLRIGSARPARSVLYLVCGFPVGLVWLICCAVLLVLGLATVLFLVGIPLIAAVLLSGIPLGAVERARLRMFTGTAVPSPHAPVSGGGPRAWLRQRATERATWWELAYAVVHCALSVCDFVLVTGSLTLSLALLAAPLLRRFTPDGQVRMAVFQAHSDAQAVLLVLCGAVLLALTYLTLTRYAAARARLATRVLTRRDGGAGADHDERIGQLVRSRARILDAYDAERRRIERDLHDGAQQRLTGLIMTLGLAQLELAGGDAAARELVDKAAGEARTTLRELRELVHGIYPATLTDRGLSAALAELAEDAVLPVEAEVELAERPPEAVEAATYFVACEAMTNVTKHSAATEVRLSLRRTGTGLVLEVRDNGVGGADAESGTGLLGLADRVAVFGGTVHLSSPVGGPTLLHVEIPCGS</sequence>
<protein>
    <recommendedName>
        <fullName evidence="2">histidine kinase</fullName>
        <ecNumber evidence="2">2.7.13.3</ecNumber>
    </recommendedName>
</protein>
<evidence type="ECO:0000256" key="9">
    <source>
        <dbReference type="SAM" id="Phobius"/>
    </source>
</evidence>
<accession>A0A0P4R234</accession>
<keyword evidence="6 12" id="KW-0418">Kinase</keyword>
<dbReference type="Pfam" id="PF07730">
    <property type="entry name" value="HisKA_3"/>
    <property type="match status" value="1"/>
</dbReference>
<evidence type="ECO:0000256" key="7">
    <source>
        <dbReference type="ARBA" id="ARBA00022840"/>
    </source>
</evidence>
<dbReference type="Pfam" id="PF13796">
    <property type="entry name" value="Sensor"/>
    <property type="match status" value="1"/>
</dbReference>
<dbReference type="GO" id="GO:0000155">
    <property type="term" value="F:phosphorelay sensor kinase activity"/>
    <property type="evidence" value="ECO:0007669"/>
    <property type="project" value="InterPro"/>
</dbReference>
<dbReference type="PANTHER" id="PTHR24421:SF10">
    <property type="entry name" value="NITRATE_NITRITE SENSOR PROTEIN NARQ"/>
    <property type="match status" value="1"/>
</dbReference>
<dbReference type="CDD" id="cd16917">
    <property type="entry name" value="HATPase_UhpB-NarQ-NarX-like"/>
    <property type="match status" value="1"/>
</dbReference>
<keyword evidence="3" id="KW-0597">Phosphoprotein</keyword>
<dbReference type="GO" id="GO:0016020">
    <property type="term" value="C:membrane"/>
    <property type="evidence" value="ECO:0007669"/>
    <property type="project" value="InterPro"/>
</dbReference>
<dbReference type="GO" id="GO:0005524">
    <property type="term" value="F:ATP binding"/>
    <property type="evidence" value="ECO:0007669"/>
    <property type="project" value="UniProtKB-KW"/>
</dbReference>
<keyword evidence="9" id="KW-0812">Transmembrane</keyword>
<evidence type="ECO:0000259" key="10">
    <source>
        <dbReference type="Pfam" id="PF07730"/>
    </source>
</evidence>
<feature type="transmembrane region" description="Helical" evidence="9">
    <location>
        <begin position="25"/>
        <end position="48"/>
    </location>
</feature>
<evidence type="ECO:0000256" key="4">
    <source>
        <dbReference type="ARBA" id="ARBA00022679"/>
    </source>
</evidence>
<evidence type="ECO:0000256" key="6">
    <source>
        <dbReference type="ARBA" id="ARBA00022777"/>
    </source>
</evidence>
<dbReference type="PANTHER" id="PTHR24421">
    <property type="entry name" value="NITRATE/NITRITE SENSOR PROTEIN NARX-RELATED"/>
    <property type="match status" value="1"/>
</dbReference>
<name>A0A0P4R234_9ACTN</name>
<dbReference type="OrthoDB" id="4198152at2"/>
<feature type="transmembrane region" description="Helical" evidence="9">
    <location>
        <begin position="54"/>
        <end position="75"/>
    </location>
</feature>